<dbReference type="OMA" id="YWEWENC"/>
<protein>
    <recommendedName>
        <fullName evidence="3">DDE Tnp4 domain-containing protein</fullName>
    </recommendedName>
</protein>
<accession>A0A0D3EFY1</accession>
<reference evidence="1 2" key="1">
    <citation type="journal article" date="2014" name="Genome Biol.">
        <title>Transcriptome and methylome profiling reveals relics of genome dominance in the mesopolyploid Brassica oleracea.</title>
        <authorList>
            <person name="Parkin I.A."/>
            <person name="Koh C."/>
            <person name="Tang H."/>
            <person name="Robinson S.J."/>
            <person name="Kagale S."/>
            <person name="Clarke W.E."/>
            <person name="Town C.D."/>
            <person name="Nixon J."/>
            <person name="Krishnakumar V."/>
            <person name="Bidwell S.L."/>
            <person name="Denoeud F."/>
            <person name="Belcram H."/>
            <person name="Links M.G."/>
            <person name="Just J."/>
            <person name="Clarke C."/>
            <person name="Bender T."/>
            <person name="Huebert T."/>
            <person name="Mason A.S."/>
            <person name="Pires J.C."/>
            <person name="Barker G."/>
            <person name="Moore J."/>
            <person name="Walley P.G."/>
            <person name="Manoli S."/>
            <person name="Batley J."/>
            <person name="Edwards D."/>
            <person name="Nelson M.N."/>
            <person name="Wang X."/>
            <person name="Paterson A.H."/>
            <person name="King G."/>
            <person name="Bancroft I."/>
            <person name="Chalhoub B."/>
            <person name="Sharpe A.G."/>
        </authorList>
    </citation>
    <scope>NUCLEOTIDE SEQUENCE</scope>
    <source>
        <strain evidence="1 2">cv. TO1000</strain>
    </source>
</reference>
<dbReference type="InterPro" id="IPR006912">
    <property type="entry name" value="Harbinger_derived_prot"/>
</dbReference>
<dbReference type="PANTHER" id="PTHR47150:SF5">
    <property type="entry name" value="OS07G0546750 PROTEIN"/>
    <property type="match status" value="1"/>
</dbReference>
<dbReference type="Proteomes" id="UP000032141">
    <property type="component" value="Chromosome C9"/>
</dbReference>
<sequence length="271" mass="31866">MNIYERPTQEDLQRLLHIGEQRGFPGMFGSIDCMYWEWENCPTAWKGMYSRGTGKPTIVLEAVASYDLWIWHAFFGAPGTMNDLNILDRSPVFDDIINGIAPQVNFYVNDNRYHFGYYLTDGIYPKWTTFIQSIRLPQNQKHLLFAQTQESVREDVERAFGVLQARFVVVKNPSKLWDKEKIGNVMRACIILHNMIVEDEWAPFTQYNKFEFQPREVSDTFTVNMPSNIGENVGTTMDRRTRLRNRQIHENLKDDLIENIWAKFEHLPNNM</sequence>
<evidence type="ECO:0000313" key="2">
    <source>
        <dbReference type="Proteomes" id="UP000032141"/>
    </source>
</evidence>
<dbReference type="HOGENOM" id="CLU_012390_2_0_1"/>
<evidence type="ECO:0008006" key="3">
    <source>
        <dbReference type="Google" id="ProtNLM"/>
    </source>
</evidence>
<reference evidence="1" key="2">
    <citation type="submission" date="2015-03" db="UniProtKB">
        <authorList>
            <consortium name="EnsemblPlants"/>
        </authorList>
    </citation>
    <scope>IDENTIFICATION</scope>
</reference>
<evidence type="ECO:0000313" key="1">
    <source>
        <dbReference type="EnsemblPlants" id="Bo9g169280.1"/>
    </source>
</evidence>
<dbReference type="AlphaFoldDB" id="A0A0D3EFY1"/>
<name>A0A0D3EFY1_BRAOL</name>
<dbReference type="Gramene" id="Bo9g169280.1">
    <property type="protein sequence ID" value="Bo9g169280.1"/>
    <property type="gene ID" value="Bo9g169280"/>
</dbReference>
<dbReference type="PANTHER" id="PTHR47150">
    <property type="entry name" value="OS12G0169200 PROTEIN"/>
    <property type="match status" value="1"/>
</dbReference>
<organism evidence="1 2">
    <name type="scientific">Brassica oleracea var. oleracea</name>
    <dbReference type="NCBI Taxonomy" id="109376"/>
    <lineage>
        <taxon>Eukaryota</taxon>
        <taxon>Viridiplantae</taxon>
        <taxon>Streptophyta</taxon>
        <taxon>Embryophyta</taxon>
        <taxon>Tracheophyta</taxon>
        <taxon>Spermatophyta</taxon>
        <taxon>Magnoliopsida</taxon>
        <taxon>eudicotyledons</taxon>
        <taxon>Gunneridae</taxon>
        <taxon>Pentapetalae</taxon>
        <taxon>rosids</taxon>
        <taxon>malvids</taxon>
        <taxon>Brassicales</taxon>
        <taxon>Brassicaceae</taxon>
        <taxon>Brassiceae</taxon>
        <taxon>Brassica</taxon>
    </lineage>
</organism>
<dbReference type="EnsemblPlants" id="Bo9g169280.1">
    <property type="protein sequence ID" value="Bo9g169280.1"/>
    <property type="gene ID" value="Bo9g169280"/>
</dbReference>
<dbReference type="Pfam" id="PF04827">
    <property type="entry name" value="Plant_tran"/>
    <property type="match status" value="1"/>
</dbReference>
<proteinExistence type="predicted"/>
<keyword evidence="2" id="KW-1185">Reference proteome</keyword>